<gene>
    <name evidence="3" type="ORF">GR167_09345</name>
</gene>
<dbReference type="EMBL" id="WWEN01000003">
    <property type="protein sequence ID" value="MYM55511.1"/>
    <property type="molecule type" value="Genomic_DNA"/>
</dbReference>
<proteinExistence type="predicted"/>
<keyword evidence="2" id="KW-0732">Signal</keyword>
<evidence type="ECO:0000256" key="1">
    <source>
        <dbReference type="SAM" id="MobiDB-lite"/>
    </source>
</evidence>
<dbReference type="AlphaFoldDB" id="A0A6L8LHH6"/>
<comment type="caution">
    <text evidence="3">The sequence shown here is derived from an EMBL/GenBank/DDBJ whole genome shotgun (WGS) entry which is preliminary data.</text>
</comment>
<name>A0A6L8LHH6_9RHOB</name>
<feature type="signal peptide" evidence="2">
    <location>
        <begin position="1"/>
        <end position="21"/>
    </location>
</feature>
<keyword evidence="4" id="KW-1185">Reference proteome</keyword>
<dbReference type="Proteomes" id="UP000479043">
    <property type="component" value="Unassembled WGS sequence"/>
</dbReference>
<sequence>MSRKFIATVLAASLAVTSISAAPARAGEDDLVKLLAGATALFIIGKAINDKPARAAAPQSRNYDYTRPEYTRPYDGDRRHEYQHRQRHAYNAPLPGYCRSSVWTDQGRQRFLDGRCLRQNYSQARDLPQQCRITVGKGADHKRRGYSIPCLKRNGFEIARN</sequence>
<evidence type="ECO:0000313" key="3">
    <source>
        <dbReference type="EMBL" id="MYM55511.1"/>
    </source>
</evidence>
<organism evidence="3 4">
    <name type="scientific">Thalassovita mangrovi</name>
    <dbReference type="NCBI Taxonomy" id="2692236"/>
    <lineage>
        <taxon>Bacteria</taxon>
        <taxon>Pseudomonadati</taxon>
        <taxon>Pseudomonadota</taxon>
        <taxon>Alphaproteobacteria</taxon>
        <taxon>Rhodobacterales</taxon>
        <taxon>Roseobacteraceae</taxon>
        <taxon>Thalassovita</taxon>
    </lineage>
</organism>
<feature type="chain" id="PRO_5026679007" evidence="2">
    <location>
        <begin position="22"/>
        <end position="161"/>
    </location>
</feature>
<feature type="compositionally biased region" description="Basic and acidic residues" evidence="1">
    <location>
        <begin position="64"/>
        <end position="76"/>
    </location>
</feature>
<feature type="region of interest" description="Disordered" evidence="1">
    <location>
        <begin position="55"/>
        <end position="76"/>
    </location>
</feature>
<dbReference type="RefSeq" id="WP_160973199.1">
    <property type="nucleotide sequence ID" value="NZ_WWEN01000003.1"/>
</dbReference>
<protein>
    <submittedName>
        <fullName evidence="3">Uncharacterized protein</fullName>
    </submittedName>
</protein>
<evidence type="ECO:0000313" key="4">
    <source>
        <dbReference type="Proteomes" id="UP000479043"/>
    </source>
</evidence>
<evidence type="ECO:0000256" key="2">
    <source>
        <dbReference type="SAM" id="SignalP"/>
    </source>
</evidence>
<reference evidence="3 4" key="1">
    <citation type="submission" date="2020-01" db="EMBL/GenBank/DDBJ databases">
        <authorList>
            <person name="Chen S."/>
        </authorList>
    </citation>
    <scope>NUCLEOTIDE SEQUENCE [LARGE SCALE GENOMIC DNA]</scope>
    <source>
        <strain evidence="3 4">GS-10</strain>
    </source>
</reference>
<accession>A0A6L8LHH6</accession>